<feature type="compositionally biased region" description="Polar residues" evidence="1">
    <location>
        <begin position="147"/>
        <end position="168"/>
    </location>
</feature>
<organism evidence="3 4">
    <name type="scientific">Steinernema glaseri</name>
    <dbReference type="NCBI Taxonomy" id="37863"/>
    <lineage>
        <taxon>Eukaryota</taxon>
        <taxon>Metazoa</taxon>
        <taxon>Ecdysozoa</taxon>
        <taxon>Nematoda</taxon>
        <taxon>Chromadorea</taxon>
        <taxon>Rhabditida</taxon>
        <taxon>Tylenchina</taxon>
        <taxon>Panagrolaimomorpha</taxon>
        <taxon>Strongyloidoidea</taxon>
        <taxon>Steinernematidae</taxon>
        <taxon>Steinernema</taxon>
    </lineage>
</organism>
<feature type="compositionally biased region" description="Low complexity" evidence="1">
    <location>
        <begin position="172"/>
        <end position="204"/>
    </location>
</feature>
<keyword evidence="3" id="KW-1185">Reference proteome</keyword>
<dbReference type="PANTHER" id="PTHR14689">
    <property type="entry name" value="PHORBOL-ESTER_DAG-TYPE DOMAIN-CONTAINING PROTEIN"/>
    <property type="match status" value="1"/>
</dbReference>
<evidence type="ECO:0000259" key="2">
    <source>
        <dbReference type="Pfam" id="PF13926"/>
    </source>
</evidence>
<name>A0A1I7Y3S1_9BILA</name>
<dbReference type="PANTHER" id="PTHR14689:SF0">
    <property type="entry name" value="COILED-COIL DOMAIN-CONTAINING PROTEIN 82"/>
    <property type="match status" value="1"/>
</dbReference>
<feature type="compositionally biased region" description="Basic and acidic residues" evidence="1">
    <location>
        <begin position="576"/>
        <end position="587"/>
    </location>
</feature>
<sequence>MEQNASSHLIPPNFSAESFTAQFPGINAAANNASPLLMSTLHLSSFSNTTAQAFLPTATSQIALGSQFPADLANVATAAWTTQQPPWFDQAKLAAMLPMYGMAPQAVTSVSDSAAFVDPCTKSLLNSVPISFDHPERFEPALSQASHLQGQCSSTPSSASFESRTSPQRPGRVNSRVSSVNVDSPARALALSSVSSASHSQPRSNETTTQPLSLNSAPLSNHSLPVTPSFTVEVFTSPIATSKTVDVSMPSVSSQESNGAAHFANNSKHDHPSSSRAQDMLKDLSSLFSNVENMPTGVPNMNASGHFTFDHHPQPSTSHQTGTSSSLSNGIDHSAFDDLSWTKDINLDDFHLNYDTAADFHALLGSDLTADILKNDNPKPKDRFKADDFDKEFERHMTAVANNDVKSSSLPIAFDAFSSILASTDLPTTTEPQEKISLTPVEFTPPDSPSENAGTSKNLFSFDTFPTPAAQPKTAPTAPKPSVKDTLDTLSFIPKISPNKQPTKVPVYKQRPQNNIFSFHDKEKSDKADAFDFSDDEEESSPFGNIFSRDSAKDQKSNSFGDKANSSTGGANHSTTAEHHEKTEHHAPKSALADSIRKRREARAVSGFLHAESVEEDCSTVVVNVDTEKAANDLKSPKVKEESADEHFNLELPPLPKLYIKINRRDSVEREKKKKKKKRRKKEKDHEWEGSDHKKKKKKKHRKDRERQDSSSAYEARLVADDEAWRAPSVSSIDAPIFSRKRRLMMQWTEGESENGELHNESRKRTRLSPSICEVKRIDRFEEQWDPHLIKFSQAHGNLGKGTFVVSKQDLFKIESCALWRVDNQNLLQKYPPMIDPKTGRTMYKNSSTYSGWCDQIADGYLTIVIKYMKHSRAESIVEPEIPLVDLFPAISQEVNDRSTVTVDKVEKEEGVKEMLCFGKDALRVSLQTYLQAMLNHALTLNFLQSIKQTNEWNYLCSLNEVDKANTEGKTRIKEKVKWNPHFLEMVQQYSYCTVSDSDVSEVLCQACNEKHISNVIQLFSNEYYDYETLAPVQFPSTGRESPMPAMEFLVCSSCQQNAVLYHRLHHLRYHLLKKCEDKIETMSIEHPTMSATEVIDACVKQTHWVKQICDECVADWKKVGQL</sequence>
<feature type="compositionally biased region" description="Basic residues" evidence="1">
    <location>
        <begin position="693"/>
        <end position="704"/>
    </location>
</feature>
<proteinExistence type="predicted"/>
<dbReference type="InterPro" id="IPR025451">
    <property type="entry name" value="DUF4211"/>
</dbReference>
<dbReference type="GO" id="GO:0005634">
    <property type="term" value="C:nucleus"/>
    <property type="evidence" value="ECO:0007669"/>
    <property type="project" value="TreeGrafter"/>
</dbReference>
<evidence type="ECO:0000313" key="3">
    <source>
        <dbReference type="Proteomes" id="UP000095287"/>
    </source>
</evidence>
<feature type="compositionally biased region" description="Basic and acidic residues" evidence="1">
    <location>
        <begin position="519"/>
        <end position="530"/>
    </location>
</feature>
<feature type="compositionally biased region" description="Basic residues" evidence="1">
    <location>
        <begin position="672"/>
        <end position="683"/>
    </location>
</feature>
<feature type="compositionally biased region" description="Polar residues" evidence="1">
    <location>
        <begin position="449"/>
        <end position="461"/>
    </location>
</feature>
<dbReference type="AlphaFoldDB" id="A0A1I7Y3S1"/>
<feature type="region of interest" description="Disordered" evidence="1">
    <location>
        <begin position="147"/>
        <end position="220"/>
    </location>
</feature>
<dbReference type="Proteomes" id="UP000095287">
    <property type="component" value="Unplaced"/>
</dbReference>
<evidence type="ECO:0000256" key="1">
    <source>
        <dbReference type="SAM" id="MobiDB-lite"/>
    </source>
</evidence>
<feature type="compositionally biased region" description="Low complexity" evidence="1">
    <location>
        <begin position="464"/>
        <end position="481"/>
    </location>
</feature>
<feature type="region of interest" description="Disordered" evidence="1">
    <location>
        <begin position="428"/>
        <end position="597"/>
    </location>
</feature>
<reference evidence="4" key="1">
    <citation type="submission" date="2016-11" db="UniProtKB">
        <authorList>
            <consortium name="WormBaseParasite"/>
        </authorList>
    </citation>
    <scope>IDENTIFICATION</scope>
</reference>
<feature type="compositionally biased region" description="Polar residues" evidence="1">
    <location>
        <begin position="205"/>
        <end position="220"/>
    </location>
</feature>
<feature type="region of interest" description="Disordered" evidence="1">
    <location>
        <begin position="666"/>
        <end position="713"/>
    </location>
</feature>
<dbReference type="WBParaSite" id="L893_g12435.t1">
    <property type="protein sequence ID" value="L893_g12435.t1"/>
    <property type="gene ID" value="L893_g12435"/>
</dbReference>
<evidence type="ECO:0000313" key="4">
    <source>
        <dbReference type="WBParaSite" id="L893_g12435.t1"/>
    </source>
</evidence>
<feature type="compositionally biased region" description="Polar residues" evidence="1">
    <location>
        <begin position="557"/>
        <end position="572"/>
    </location>
</feature>
<protein>
    <submittedName>
        <fullName evidence="4">DUF4211 domain-containing protein</fullName>
    </submittedName>
</protein>
<accession>A0A1I7Y3S1</accession>
<feature type="region of interest" description="Disordered" evidence="1">
    <location>
        <begin position="250"/>
        <end position="276"/>
    </location>
</feature>
<dbReference type="Pfam" id="PF13926">
    <property type="entry name" value="DUF4211"/>
    <property type="match status" value="1"/>
</dbReference>
<feature type="domain" description="DUF4211" evidence="2">
    <location>
        <begin position="919"/>
        <end position="1030"/>
    </location>
</feature>